<evidence type="ECO:0000256" key="2">
    <source>
        <dbReference type="ARBA" id="ARBA00008417"/>
    </source>
</evidence>
<evidence type="ECO:0000256" key="1">
    <source>
        <dbReference type="ARBA" id="ARBA00004651"/>
    </source>
</evidence>
<dbReference type="PANTHER" id="PTHR43823">
    <property type="entry name" value="SPORULATION PROTEIN YKVU"/>
    <property type="match status" value="1"/>
</dbReference>
<dbReference type="PATRIC" id="fig|36849.3.peg.3591"/>
<feature type="transmembrane region" description="Helical" evidence="10">
    <location>
        <begin position="372"/>
        <end position="391"/>
    </location>
</feature>
<keyword evidence="7 10" id="KW-1133">Transmembrane helix</keyword>
<evidence type="ECO:0000256" key="6">
    <source>
        <dbReference type="ARBA" id="ARBA00022692"/>
    </source>
</evidence>
<keyword evidence="6 10" id="KW-0812">Transmembrane</keyword>
<evidence type="ECO:0000256" key="8">
    <source>
        <dbReference type="ARBA" id="ARBA00023136"/>
    </source>
</evidence>
<sequence length="464" mass="49998">MTESRKIDAKQDRTYILGSMPVSKAIWTLAIPTMVAMLIQVVYNMTDTFFIGKLNNPNMVAAIALSMPIFMISQAFGNIFAIGGASFISRMLGKGDRERASEAGSIAFWSALGVSTLVSLIAFIFAEPILIFCGASPNTLQFGKDYLIYMLLGSPFIGMQMALSGLLRSEGATKVSMNGMVIGSILNIILDPIFILGMDLGVAGAALATVIGNVFGFAYNVSFYVRKKGIISISPKNFGFKKDIYAEIFKIGIPASVGMILMSLGFGVSNAFAAGFGDNVVAANGVVMRVTNITVMLTMGLAQGCQPLLGFSYGAKNFKRLVDTIKNAITIGTVMNVAFAIIFYIFADKWISVFINDADVINLGARIIKSRAIVNPIIATQMVLMTSFQALGKSVQSLIISLGRQGLFFIPAIVIFSNVWGLDGFIYALPVADLLTTTLSVILFLFMRKSLHDTSSEMKERVVA</sequence>
<evidence type="ECO:0000313" key="11">
    <source>
        <dbReference type="EMBL" id="KPU43143.1"/>
    </source>
</evidence>
<feature type="transmembrane region" description="Helical" evidence="10">
    <location>
        <begin position="21"/>
        <end position="43"/>
    </location>
</feature>
<dbReference type="GO" id="GO:0015297">
    <property type="term" value="F:antiporter activity"/>
    <property type="evidence" value="ECO:0007669"/>
    <property type="project" value="InterPro"/>
</dbReference>
<evidence type="ECO:0000256" key="7">
    <source>
        <dbReference type="ARBA" id="ARBA00022989"/>
    </source>
</evidence>
<dbReference type="PIRSF" id="PIRSF006603">
    <property type="entry name" value="DinF"/>
    <property type="match status" value="1"/>
</dbReference>
<organism evidence="11 12">
    <name type="scientific">Oxobacter pfennigii</name>
    <dbReference type="NCBI Taxonomy" id="36849"/>
    <lineage>
        <taxon>Bacteria</taxon>
        <taxon>Bacillati</taxon>
        <taxon>Bacillota</taxon>
        <taxon>Clostridia</taxon>
        <taxon>Eubacteriales</taxon>
        <taxon>Clostridiaceae</taxon>
        <taxon>Oxobacter</taxon>
    </lineage>
</organism>
<evidence type="ECO:0000256" key="3">
    <source>
        <dbReference type="ARBA" id="ARBA00022106"/>
    </source>
</evidence>
<feature type="transmembrane region" description="Helical" evidence="10">
    <location>
        <begin position="179"/>
        <end position="198"/>
    </location>
</feature>
<dbReference type="Proteomes" id="UP000050326">
    <property type="component" value="Unassembled WGS sequence"/>
</dbReference>
<feature type="transmembrane region" description="Helical" evidence="10">
    <location>
        <begin position="63"/>
        <end position="85"/>
    </location>
</feature>
<evidence type="ECO:0000313" key="12">
    <source>
        <dbReference type="Proteomes" id="UP000050326"/>
    </source>
</evidence>
<feature type="transmembrane region" description="Helical" evidence="10">
    <location>
        <begin position="251"/>
        <end position="273"/>
    </location>
</feature>
<evidence type="ECO:0000256" key="5">
    <source>
        <dbReference type="ARBA" id="ARBA00022475"/>
    </source>
</evidence>
<feature type="transmembrane region" description="Helical" evidence="10">
    <location>
        <begin position="398"/>
        <end position="419"/>
    </location>
</feature>
<dbReference type="Pfam" id="PF01554">
    <property type="entry name" value="MatE"/>
    <property type="match status" value="2"/>
</dbReference>
<keyword evidence="5" id="KW-1003">Cell membrane</keyword>
<feature type="transmembrane region" description="Helical" evidence="10">
    <location>
        <begin position="327"/>
        <end position="347"/>
    </location>
</feature>
<dbReference type="PANTHER" id="PTHR43823:SF3">
    <property type="entry name" value="MULTIDRUG EXPORT PROTEIN MEPA"/>
    <property type="match status" value="1"/>
</dbReference>
<evidence type="ECO:0000256" key="9">
    <source>
        <dbReference type="ARBA" id="ARBA00023251"/>
    </source>
</evidence>
<keyword evidence="9" id="KW-0046">Antibiotic resistance</keyword>
<feature type="transmembrane region" description="Helical" evidence="10">
    <location>
        <begin position="293"/>
        <end position="315"/>
    </location>
</feature>
<proteinExistence type="inferred from homology"/>
<comment type="similarity">
    <text evidence="2">Belongs to the multi antimicrobial extrusion (MATE) (TC 2.A.66.1) family. MepA subfamily.</text>
</comment>
<evidence type="ECO:0000256" key="4">
    <source>
        <dbReference type="ARBA" id="ARBA00022448"/>
    </source>
</evidence>
<dbReference type="GO" id="GO:0005886">
    <property type="term" value="C:plasma membrane"/>
    <property type="evidence" value="ECO:0007669"/>
    <property type="project" value="UniProtKB-SubCell"/>
</dbReference>
<keyword evidence="12" id="KW-1185">Reference proteome</keyword>
<dbReference type="AlphaFoldDB" id="A0A0P8WL76"/>
<dbReference type="GO" id="GO:0046677">
    <property type="term" value="P:response to antibiotic"/>
    <property type="evidence" value="ECO:0007669"/>
    <property type="project" value="UniProtKB-KW"/>
</dbReference>
<reference evidence="11 12" key="1">
    <citation type="submission" date="2015-09" db="EMBL/GenBank/DDBJ databases">
        <title>Genome sequence of Oxobacter pfennigii DSM 3222.</title>
        <authorList>
            <person name="Poehlein A."/>
            <person name="Bengelsdorf F.R."/>
            <person name="Schiel-Bengelsdorf B."/>
            <person name="Duerre P."/>
            <person name="Daniel R."/>
        </authorList>
    </citation>
    <scope>NUCLEOTIDE SEQUENCE [LARGE SCALE GENOMIC DNA]</scope>
    <source>
        <strain evidence="11 12">DSM 3222</strain>
    </source>
</reference>
<dbReference type="CDD" id="cd13143">
    <property type="entry name" value="MATE_MepA_like"/>
    <property type="match status" value="1"/>
</dbReference>
<feature type="transmembrane region" description="Helical" evidence="10">
    <location>
        <begin position="106"/>
        <end position="126"/>
    </location>
</feature>
<comment type="subcellular location">
    <subcellularLocation>
        <location evidence="1">Cell membrane</location>
        <topology evidence="1">Multi-pass membrane protein</topology>
    </subcellularLocation>
</comment>
<accession>A0A0P8WL76</accession>
<keyword evidence="8 10" id="KW-0472">Membrane</keyword>
<dbReference type="InterPro" id="IPR045070">
    <property type="entry name" value="MATE_MepA-like"/>
</dbReference>
<dbReference type="OrthoDB" id="9811110at2"/>
<dbReference type="NCBIfam" id="TIGR00797">
    <property type="entry name" value="matE"/>
    <property type="match status" value="1"/>
</dbReference>
<dbReference type="RefSeq" id="WP_054876383.1">
    <property type="nucleotide sequence ID" value="NZ_LKET01000043.1"/>
</dbReference>
<protein>
    <recommendedName>
        <fullName evidence="3">Multidrug export protein MepA</fullName>
    </recommendedName>
</protein>
<comment type="caution">
    <text evidence="11">The sequence shown here is derived from an EMBL/GenBank/DDBJ whole genome shotgun (WGS) entry which is preliminary data.</text>
</comment>
<gene>
    <name evidence="11" type="primary">mepA_3</name>
    <name evidence="11" type="ORF">OXPF_33930</name>
</gene>
<feature type="transmembrane region" description="Helical" evidence="10">
    <location>
        <begin position="425"/>
        <end position="446"/>
    </location>
</feature>
<dbReference type="STRING" id="36849.OXPF_33930"/>
<feature type="transmembrane region" description="Helical" evidence="10">
    <location>
        <begin position="204"/>
        <end position="225"/>
    </location>
</feature>
<dbReference type="GO" id="GO:0042910">
    <property type="term" value="F:xenobiotic transmembrane transporter activity"/>
    <property type="evidence" value="ECO:0007669"/>
    <property type="project" value="InterPro"/>
</dbReference>
<dbReference type="InterPro" id="IPR002528">
    <property type="entry name" value="MATE_fam"/>
</dbReference>
<evidence type="ECO:0000256" key="10">
    <source>
        <dbReference type="SAM" id="Phobius"/>
    </source>
</evidence>
<dbReference type="EMBL" id="LKET01000043">
    <property type="protein sequence ID" value="KPU43143.1"/>
    <property type="molecule type" value="Genomic_DNA"/>
</dbReference>
<dbReference type="InterPro" id="IPR048279">
    <property type="entry name" value="MdtK-like"/>
</dbReference>
<feature type="transmembrane region" description="Helical" evidence="10">
    <location>
        <begin position="146"/>
        <end position="167"/>
    </location>
</feature>
<name>A0A0P8WL76_9CLOT</name>
<dbReference type="InterPro" id="IPR051327">
    <property type="entry name" value="MATE_MepA_subfamily"/>
</dbReference>
<keyword evidence="4" id="KW-0813">Transport</keyword>